<evidence type="ECO:0000256" key="4">
    <source>
        <dbReference type="ARBA" id="ARBA00023163"/>
    </source>
</evidence>
<dbReference type="Pfam" id="PF13377">
    <property type="entry name" value="Peripla_BP_3"/>
    <property type="match status" value="1"/>
</dbReference>
<reference evidence="6 7" key="1">
    <citation type="submission" date="2024-06" db="EMBL/GenBank/DDBJ databases">
        <title>Caproicibacterium argilliputei sp. nov, a novel caproic acid producing anaerobic bacterium isolated from pit mud.</title>
        <authorList>
            <person name="Xia S."/>
        </authorList>
    </citation>
    <scope>NUCLEOTIDE SEQUENCE [LARGE SCALE GENOMIC DNA]</scope>
    <source>
        <strain evidence="6 7">ZCY20-5</strain>
    </source>
</reference>
<feature type="domain" description="HTH lacI-type" evidence="5">
    <location>
        <begin position="2"/>
        <end position="56"/>
    </location>
</feature>
<dbReference type="EMBL" id="CP135996">
    <property type="protein sequence ID" value="WOC32801.1"/>
    <property type="molecule type" value="Genomic_DNA"/>
</dbReference>
<dbReference type="GO" id="GO:0000976">
    <property type="term" value="F:transcription cis-regulatory region binding"/>
    <property type="evidence" value="ECO:0007669"/>
    <property type="project" value="TreeGrafter"/>
</dbReference>
<dbReference type="AlphaFoldDB" id="A0AA97D9M2"/>
<dbReference type="CDD" id="cd01392">
    <property type="entry name" value="HTH_LacI"/>
    <property type="match status" value="1"/>
</dbReference>
<dbReference type="InterPro" id="IPR000843">
    <property type="entry name" value="HTH_LacI"/>
</dbReference>
<dbReference type="PROSITE" id="PS50932">
    <property type="entry name" value="HTH_LACI_2"/>
    <property type="match status" value="1"/>
</dbReference>
<dbReference type="InterPro" id="IPR028082">
    <property type="entry name" value="Peripla_BP_I"/>
</dbReference>
<keyword evidence="7" id="KW-1185">Reference proteome</keyword>
<dbReference type="PANTHER" id="PTHR30146:SF148">
    <property type="entry name" value="HTH-TYPE TRANSCRIPTIONAL REPRESSOR PURR-RELATED"/>
    <property type="match status" value="1"/>
</dbReference>
<keyword evidence="3 6" id="KW-0238">DNA-binding</keyword>
<evidence type="ECO:0000256" key="1">
    <source>
        <dbReference type="ARBA" id="ARBA00022491"/>
    </source>
</evidence>
<evidence type="ECO:0000259" key="5">
    <source>
        <dbReference type="PROSITE" id="PS50932"/>
    </source>
</evidence>
<keyword evidence="2" id="KW-0805">Transcription regulation</keyword>
<reference evidence="7" key="2">
    <citation type="submission" date="2024-06" db="EMBL/GenBank/DDBJ databases">
        <title>Caproicibacterium argilliputei sp. nov, a novel caproic acid producing anaerobic bacterium isolated from pit mud.</title>
        <authorList>
            <person name="Zeng C."/>
        </authorList>
    </citation>
    <scope>NUCLEOTIDE SEQUENCE [LARGE SCALE GENOMIC DNA]</scope>
    <source>
        <strain evidence="7">ZCY20-5</strain>
    </source>
</reference>
<organism evidence="6 7">
    <name type="scientific">Caproicibacterium argilliputei</name>
    <dbReference type="NCBI Taxonomy" id="3030016"/>
    <lineage>
        <taxon>Bacteria</taxon>
        <taxon>Bacillati</taxon>
        <taxon>Bacillota</taxon>
        <taxon>Clostridia</taxon>
        <taxon>Eubacteriales</taxon>
        <taxon>Oscillospiraceae</taxon>
        <taxon>Caproicibacterium</taxon>
    </lineage>
</organism>
<dbReference type="Proteomes" id="UP001300604">
    <property type="component" value="Chromosome"/>
</dbReference>
<dbReference type="PANTHER" id="PTHR30146">
    <property type="entry name" value="LACI-RELATED TRANSCRIPTIONAL REPRESSOR"/>
    <property type="match status" value="1"/>
</dbReference>
<evidence type="ECO:0000256" key="3">
    <source>
        <dbReference type="ARBA" id="ARBA00023125"/>
    </source>
</evidence>
<protein>
    <submittedName>
        <fullName evidence="6">LacI family DNA-binding transcriptional regulator</fullName>
    </submittedName>
</protein>
<dbReference type="SUPFAM" id="SSF47413">
    <property type="entry name" value="lambda repressor-like DNA-binding domains"/>
    <property type="match status" value="1"/>
</dbReference>
<dbReference type="Gene3D" id="1.10.260.40">
    <property type="entry name" value="lambda repressor-like DNA-binding domains"/>
    <property type="match status" value="1"/>
</dbReference>
<dbReference type="Gene3D" id="3.40.50.2300">
    <property type="match status" value="2"/>
</dbReference>
<evidence type="ECO:0000313" key="6">
    <source>
        <dbReference type="EMBL" id="WOC32801.1"/>
    </source>
</evidence>
<proteinExistence type="predicted"/>
<name>A0AA97D9M2_9FIRM</name>
<dbReference type="SUPFAM" id="SSF53822">
    <property type="entry name" value="Periplasmic binding protein-like I"/>
    <property type="match status" value="1"/>
</dbReference>
<dbReference type="InterPro" id="IPR046335">
    <property type="entry name" value="LacI/GalR-like_sensor"/>
</dbReference>
<dbReference type="RefSeq" id="WP_275845685.1">
    <property type="nucleotide sequence ID" value="NZ_CP135996.1"/>
</dbReference>
<dbReference type="KEGG" id="carl:PXC00_02695"/>
<dbReference type="GO" id="GO:0003700">
    <property type="term" value="F:DNA-binding transcription factor activity"/>
    <property type="evidence" value="ECO:0007669"/>
    <property type="project" value="TreeGrafter"/>
</dbReference>
<dbReference type="Pfam" id="PF00356">
    <property type="entry name" value="LacI"/>
    <property type="match status" value="1"/>
</dbReference>
<keyword evidence="1" id="KW-0678">Repressor</keyword>
<dbReference type="SMART" id="SM00354">
    <property type="entry name" value="HTH_LACI"/>
    <property type="match status" value="1"/>
</dbReference>
<dbReference type="CDD" id="cd06288">
    <property type="entry name" value="PBP1_sucrose_transcription_regulator"/>
    <property type="match status" value="1"/>
</dbReference>
<accession>A0AA97D9M2</accession>
<gene>
    <name evidence="6" type="ORF">PXC00_02695</name>
</gene>
<keyword evidence="4" id="KW-0804">Transcription</keyword>
<dbReference type="InterPro" id="IPR010982">
    <property type="entry name" value="Lambda_DNA-bd_dom_sf"/>
</dbReference>
<reference evidence="7" key="3">
    <citation type="submission" date="2024-06" db="EMBL/GenBank/DDBJ databases">
        <authorList>
            <person name="Zeng C."/>
        </authorList>
    </citation>
    <scope>NUCLEOTIDE SEQUENCE [LARGE SCALE GENOMIC DNA]</scope>
    <source>
        <strain evidence="7">ZCY20-5</strain>
    </source>
</reference>
<evidence type="ECO:0000256" key="2">
    <source>
        <dbReference type="ARBA" id="ARBA00023015"/>
    </source>
</evidence>
<sequence>MTTIKKIAECTHVSAATVSNVLNGKGGASEAKAREILETAQRMHYTPNLLAKRLKNQQSNTIGIITEDLTVFNTPEIVDGVDAACEAMGMEIILGNMRLYKRYHNDFTDTQKHQQLLDKMVEHMLSHQVEGIVYVGYHCRKLVYLPTRITVPIIYAYCYPKGQKYPAVIYDDENAAYNLTTLMIQKGHQKIGAICGPLDSFHTLERLKGYQRALFENGILFNPGLVQYGDWTRSSGVAAAEVLIQTGVTAVFAFNDEMACGVYEYCARHTLKIGTDISVAGFDNRDVSADCTPSLTTVNLPLEEIGQTCTRLLTEAIGEKPVDTEITRLPCTLLERESIGPCPNPAK</sequence>
<evidence type="ECO:0000313" key="7">
    <source>
        <dbReference type="Proteomes" id="UP001300604"/>
    </source>
</evidence>